<dbReference type="VEuPathDB" id="FungiDB:QG37_07557"/>
<evidence type="ECO:0000256" key="2">
    <source>
        <dbReference type="SAM" id="MobiDB-lite"/>
    </source>
</evidence>
<feature type="compositionally biased region" description="Basic and acidic residues" evidence="2">
    <location>
        <begin position="262"/>
        <end position="272"/>
    </location>
</feature>
<feature type="compositionally biased region" description="Basic and acidic residues" evidence="2">
    <location>
        <begin position="155"/>
        <end position="167"/>
    </location>
</feature>
<proteinExistence type="predicted"/>
<keyword evidence="1" id="KW-0175">Coiled coil</keyword>
<dbReference type="VEuPathDB" id="FungiDB:CJJ09_000606"/>
<dbReference type="VEuPathDB" id="FungiDB:CJI97_003574"/>
<comment type="caution">
    <text evidence="3">The sequence shown here is derived from an EMBL/GenBank/DDBJ whole genome shotgun (WGS) entry which is preliminary data.</text>
</comment>
<evidence type="ECO:0000313" key="4">
    <source>
        <dbReference type="Proteomes" id="UP000037122"/>
    </source>
</evidence>
<feature type="region of interest" description="Disordered" evidence="2">
    <location>
        <begin position="147"/>
        <end position="284"/>
    </location>
</feature>
<dbReference type="VEuPathDB" id="FungiDB:CJJ07_001704"/>
<dbReference type="EMBL" id="LGST01000059">
    <property type="protein sequence ID" value="KND96072.1"/>
    <property type="molecule type" value="Genomic_DNA"/>
</dbReference>
<reference evidence="4" key="1">
    <citation type="journal article" date="2015" name="BMC Genomics">
        <title>Draft genome of a commonly misdiagnosed multidrug resistant pathogen Candida auris.</title>
        <authorList>
            <person name="Chatterjee S."/>
            <person name="Alampalli S.V."/>
            <person name="Nageshan R.K."/>
            <person name="Chettiar S.T."/>
            <person name="Joshi S."/>
            <person name="Tatu U.S."/>
        </authorList>
    </citation>
    <scope>NUCLEOTIDE SEQUENCE [LARGE SCALE GENOMIC DNA]</scope>
    <source>
        <strain evidence="4">6684</strain>
    </source>
</reference>
<gene>
    <name evidence="3" type="ORF">QG37_07557</name>
</gene>
<dbReference type="VEuPathDB" id="FungiDB:B9J08_003500"/>
<name>A0A0L0NPJ4_CANAR</name>
<dbReference type="AlphaFoldDB" id="A0A0L0NPJ4"/>
<evidence type="ECO:0000313" key="3">
    <source>
        <dbReference type="EMBL" id="KND96072.1"/>
    </source>
</evidence>
<feature type="compositionally biased region" description="Basic and acidic residues" evidence="2">
    <location>
        <begin position="204"/>
        <end position="255"/>
    </location>
</feature>
<dbReference type="VEuPathDB" id="FungiDB:CJI96_0001968"/>
<accession>A0A0L0NPJ4</accession>
<dbReference type="Proteomes" id="UP000037122">
    <property type="component" value="Unassembled WGS sequence"/>
</dbReference>
<evidence type="ECO:0000256" key="1">
    <source>
        <dbReference type="SAM" id="Coils"/>
    </source>
</evidence>
<feature type="coiled-coil region" evidence="1">
    <location>
        <begin position="287"/>
        <end position="318"/>
    </location>
</feature>
<feature type="compositionally biased region" description="Polar residues" evidence="2">
    <location>
        <begin position="273"/>
        <end position="283"/>
    </location>
</feature>
<feature type="compositionally biased region" description="Basic and acidic residues" evidence="2">
    <location>
        <begin position="179"/>
        <end position="196"/>
    </location>
</feature>
<organism evidence="3 4">
    <name type="scientific">Candidozyma auris</name>
    <name type="common">Yeast</name>
    <name type="synonym">Candida auris</name>
    <dbReference type="NCBI Taxonomy" id="498019"/>
    <lineage>
        <taxon>Eukaryota</taxon>
        <taxon>Fungi</taxon>
        <taxon>Dikarya</taxon>
        <taxon>Ascomycota</taxon>
        <taxon>Saccharomycotina</taxon>
        <taxon>Pichiomycetes</taxon>
        <taxon>Metschnikowiaceae</taxon>
        <taxon>Candidozyma</taxon>
    </lineage>
</organism>
<sequence length="359" mass="41401">MSKKLVAGLVVVGGGLWYYDQNVHPIFSNEDKFKQKVSNAKHQAQPSDDTTKELRKLDSKARDFGSQLKSTANKSTEEIRHKTDNAIDSVKESDLYKKWLKKLDSYTDDVQRAAEEVENKPLGPRLAAKYIDFVNRLGQTEEEKLKELASSNPSRQREIRAELDRSKQTWGEWWSGKKNKLDDKAEQARRDAEQTKDSWFSWGQEKKDELDLKAQSTKKDLQKEKDSWLNWGQDKKDEAAKNAKDARKDLEKQKDSWLSWGQDKKDEAKKNLDQQGNEWSNTFEAGKQRALDEYYRAKKNLEDLTKLASEKANNAKNEVNPDDRYLTKAKDDFQSALGNLSKYGSDLVDQADRAIRGNK</sequence>
<protein>
    <submittedName>
        <fullName evidence="3">Uncharacterized protein</fullName>
    </submittedName>
</protein>